<name>A0ABS6MU15_9GAMM</name>
<comment type="caution">
    <text evidence="1">The sequence shown here is derived from an EMBL/GenBank/DDBJ whole genome shotgun (WGS) entry which is preliminary data.</text>
</comment>
<protein>
    <recommendedName>
        <fullName evidence="3">Transposase</fullName>
    </recommendedName>
</protein>
<evidence type="ECO:0008006" key="3">
    <source>
        <dbReference type="Google" id="ProtNLM"/>
    </source>
</evidence>
<dbReference type="Proteomes" id="UP000813068">
    <property type="component" value="Unassembled WGS sequence"/>
</dbReference>
<evidence type="ECO:0000313" key="2">
    <source>
        <dbReference type="Proteomes" id="UP000813068"/>
    </source>
</evidence>
<reference evidence="1 2" key="1">
    <citation type="submission" date="2021-06" db="EMBL/GenBank/DDBJ databases">
        <title>Differences between aerobic and microaerobic xylene degrading microbial communities.</title>
        <authorList>
            <person name="Banerjee S."/>
            <person name="Tancsics A."/>
        </authorList>
    </citation>
    <scope>NUCLEOTIDE SEQUENCE [LARGE SCALE GENOMIC DNA]</scope>
    <source>
        <strain evidence="1 2">MAP12</strain>
    </source>
</reference>
<evidence type="ECO:0000313" key="1">
    <source>
        <dbReference type="EMBL" id="MBV2132298.1"/>
    </source>
</evidence>
<accession>A0ABS6MU15</accession>
<sequence length="392" mass="44605">MSDPVINPVAVGQTVVWRDTCYQIKAIKPLLGDVVLEAKGGIEHTVDLGEFYNLIASGDMELPHRKTQEAQRAWTESEQREAEFRLQLIELVDELDKQSLEAPARNLRIDVFCQQHKRRRPSDRTLKGYWYRYKAFGFTGLIPNFSRRGGSGWEKKKQAREVATQTLIETFMKDDKISLSSVSVQVNDALKQLNQSTGTAEQIDRKTITRLLLGLPKSMVKGGRLDPRTFALWNRQAVKRYDVKHPFERVEIDAKTIDVYCRDEFGNRYTELTLYAMVCACTSYPIAVYVTGGKPSEYTLLKLFEFAFTPKDGAFKQAYGLETDWVRPCAIACIVFDNAVENASDMAMSVVRRLGIQIEYARIARGDDKPHVCGFHGHLATHSMSIWPPIPR</sequence>
<organism evidence="1 2">
    <name type="scientific">Geopseudomonas aromaticivorans</name>
    <dbReference type="NCBI Taxonomy" id="2849492"/>
    <lineage>
        <taxon>Bacteria</taxon>
        <taxon>Pseudomonadati</taxon>
        <taxon>Pseudomonadota</taxon>
        <taxon>Gammaproteobacteria</taxon>
        <taxon>Pseudomonadales</taxon>
        <taxon>Pseudomonadaceae</taxon>
        <taxon>Geopseudomonas</taxon>
    </lineage>
</organism>
<dbReference type="RefSeq" id="WP_217680285.1">
    <property type="nucleotide sequence ID" value="NZ_JAHRGL010000014.1"/>
</dbReference>
<keyword evidence="2" id="KW-1185">Reference proteome</keyword>
<gene>
    <name evidence="1" type="ORF">KRX52_05720</name>
</gene>
<proteinExistence type="predicted"/>
<dbReference type="EMBL" id="JAHRGL010000014">
    <property type="protein sequence ID" value="MBV2132298.1"/>
    <property type="molecule type" value="Genomic_DNA"/>
</dbReference>